<reference evidence="1 2" key="1">
    <citation type="submission" date="2023-12" db="EMBL/GenBank/DDBJ databases">
        <title>Efficient gene editing system CRISPR-Cas12a for Pseudomonas aeruginosa bacteriophages.</title>
        <authorList>
            <person name="Yan B."/>
            <person name="Chen Y."/>
            <person name="Liu Y."/>
        </authorList>
    </citation>
    <scope>NUCLEOTIDE SEQUENCE [LARGE SCALE GENOMIC DNA]</scope>
</reference>
<evidence type="ECO:0000313" key="1">
    <source>
        <dbReference type="EMBL" id="WVX90890.1"/>
    </source>
</evidence>
<dbReference type="Proteomes" id="UP001354798">
    <property type="component" value="Segment"/>
</dbReference>
<dbReference type="EMBL" id="OR941786">
    <property type="protein sequence ID" value="WVX90890.1"/>
    <property type="molecule type" value="Genomic_DNA"/>
</dbReference>
<name>A0ABZ2CLP0_9CAUD</name>
<protein>
    <submittedName>
        <fullName evidence="1">Uncharacterized protein</fullName>
    </submittedName>
</protein>
<keyword evidence="2" id="KW-1185">Reference proteome</keyword>
<proteinExistence type="predicted"/>
<accession>A0ABZ2CLP0</accession>
<organism evidence="1 2">
    <name type="scientific">Pseudomonas phage PJNP013</name>
    <dbReference type="NCBI Taxonomy" id="3108093"/>
    <lineage>
        <taxon>Viruses</taxon>
        <taxon>Duplodnaviria</taxon>
        <taxon>Heunggongvirae</taxon>
        <taxon>Uroviricota</taxon>
        <taxon>Caudoviricetes</taxon>
        <taxon>Autographivirales</taxon>
        <taxon>Autoscriptoviridae</taxon>
        <taxon>Krylovirinae</taxon>
        <taxon>Phikmvvirus</taxon>
        <taxon>Phikmvvirus PJNP013</taxon>
    </lineage>
</organism>
<sequence length="97" mass="10577">MAVKSHYFTVEPVLAALPLNGLTAGDLYRVVDPEVVEGTVVLAMRPAYPNAERRAVVIHARPDAAARNSTGALVTNSAWRFRRLQGGEYVQLTQAED</sequence>
<evidence type="ECO:0000313" key="2">
    <source>
        <dbReference type="Proteomes" id="UP001354798"/>
    </source>
</evidence>